<evidence type="ECO:0008006" key="3">
    <source>
        <dbReference type="Google" id="ProtNLM"/>
    </source>
</evidence>
<organism evidence="1 2">
    <name type="scientific">Zophobihabitans entericus</name>
    <dbReference type="NCBI Taxonomy" id="1635327"/>
    <lineage>
        <taxon>Bacteria</taxon>
        <taxon>Pseudomonadati</taxon>
        <taxon>Pseudomonadota</taxon>
        <taxon>Gammaproteobacteria</taxon>
        <taxon>Orbales</taxon>
        <taxon>Orbaceae</taxon>
        <taxon>Zophobihabitans</taxon>
    </lineage>
</organism>
<gene>
    <name evidence="1" type="ORF">IPMB12_06950</name>
</gene>
<name>A0A6G9IB46_9GAMM</name>
<dbReference type="NCBIfam" id="TIGR01643">
    <property type="entry name" value="YD_repeat_2x"/>
    <property type="match status" value="1"/>
</dbReference>
<protein>
    <recommendedName>
        <fullName evidence="3">YD repeat-containing protein</fullName>
    </recommendedName>
</protein>
<dbReference type="AlphaFoldDB" id="A0A6G9IB46"/>
<proteinExistence type="predicted"/>
<dbReference type="RefSeq" id="WP_166916262.1">
    <property type="nucleotide sequence ID" value="NZ_CP050253.1"/>
</dbReference>
<accession>A0A6G9IB46</accession>
<dbReference type="KEGG" id="orb:IPMB12_06950"/>
<dbReference type="EMBL" id="CP050253">
    <property type="protein sequence ID" value="QIQ21443.1"/>
    <property type="molecule type" value="Genomic_DNA"/>
</dbReference>
<evidence type="ECO:0000313" key="2">
    <source>
        <dbReference type="Proteomes" id="UP000501168"/>
    </source>
</evidence>
<evidence type="ECO:0000313" key="1">
    <source>
        <dbReference type="EMBL" id="QIQ21443.1"/>
    </source>
</evidence>
<keyword evidence="2" id="KW-1185">Reference proteome</keyword>
<dbReference type="Gene3D" id="2.180.10.10">
    <property type="entry name" value="RHS repeat-associated core"/>
    <property type="match status" value="1"/>
</dbReference>
<dbReference type="InterPro" id="IPR031325">
    <property type="entry name" value="RHS_repeat"/>
</dbReference>
<dbReference type="InParanoid" id="A0A6G9IB46"/>
<dbReference type="InterPro" id="IPR006530">
    <property type="entry name" value="YD"/>
</dbReference>
<reference evidence="1 2" key="1">
    <citation type="submission" date="2020-03" db="EMBL/GenBank/DDBJ databases">
        <title>Complete genome sequence of Orbus sp. IPMB12 (BCRC 80908).</title>
        <authorList>
            <person name="Lo W.-S."/>
            <person name="Chang T.-H."/>
            <person name="Kuo C.-H."/>
        </authorList>
    </citation>
    <scope>NUCLEOTIDE SEQUENCE [LARGE SCALE GENOMIC DNA]</scope>
    <source>
        <strain evidence="1 2">IPMB12</strain>
    </source>
</reference>
<dbReference type="Proteomes" id="UP000501168">
    <property type="component" value="Chromosome"/>
</dbReference>
<sequence>MIETERDNYGRVLLETDALGREIRYTYTLEGQINSITKNKYT</sequence>
<dbReference type="Pfam" id="PF05593">
    <property type="entry name" value="RHS_repeat"/>
    <property type="match status" value="1"/>
</dbReference>